<gene>
    <name evidence="2" type="ORF">ERUC_LOCUS45041</name>
</gene>
<feature type="compositionally biased region" description="Polar residues" evidence="1">
    <location>
        <begin position="240"/>
        <end position="256"/>
    </location>
</feature>
<feature type="compositionally biased region" description="Polar residues" evidence="1">
    <location>
        <begin position="14"/>
        <end position="25"/>
    </location>
</feature>
<reference evidence="2 3" key="1">
    <citation type="submission" date="2022-03" db="EMBL/GenBank/DDBJ databases">
        <authorList>
            <person name="Macdonald S."/>
            <person name="Ahmed S."/>
            <person name="Newling K."/>
        </authorList>
    </citation>
    <scope>NUCLEOTIDE SEQUENCE [LARGE SCALE GENOMIC DNA]</scope>
</reference>
<protein>
    <submittedName>
        <fullName evidence="2">Uncharacterized protein</fullName>
    </submittedName>
</protein>
<dbReference type="PANTHER" id="PTHR47206">
    <property type="entry name" value="HOMEODOMAIN-LIKE SUPERFAMILY PROTEIN"/>
    <property type="match status" value="1"/>
</dbReference>
<evidence type="ECO:0000313" key="2">
    <source>
        <dbReference type="EMBL" id="CAH8392558.1"/>
    </source>
</evidence>
<comment type="caution">
    <text evidence="2">The sequence shown here is derived from an EMBL/GenBank/DDBJ whole genome shotgun (WGS) entry which is preliminary data.</text>
</comment>
<feature type="region of interest" description="Disordered" evidence="1">
    <location>
        <begin position="224"/>
        <end position="260"/>
    </location>
</feature>
<dbReference type="EMBL" id="CAKOAT010996669">
    <property type="protein sequence ID" value="CAH8392558.1"/>
    <property type="molecule type" value="Genomic_DNA"/>
</dbReference>
<keyword evidence="3" id="KW-1185">Reference proteome</keyword>
<feature type="region of interest" description="Disordered" evidence="1">
    <location>
        <begin position="14"/>
        <end position="66"/>
    </location>
</feature>
<feature type="compositionally biased region" description="Polar residues" evidence="1">
    <location>
        <begin position="389"/>
        <end position="398"/>
    </location>
</feature>
<name>A0ABC8M887_ERUVS</name>
<dbReference type="AlphaFoldDB" id="A0ABC8M887"/>
<accession>A0ABC8M887</accession>
<evidence type="ECO:0000313" key="3">
    <source>
        <dbReference type="Proteomes" id="UP001642260"/>
    </source>
</evidence>
<proteinExistence type="predicted"/>
<feature type="region of interest" description="Disordered" evidence="1">
    <location>
        <begin position="389"/>
        <end position="442"/>
    </location>
</feature>
<sequence length="442" mass="44334">MTVCLRIPPVRTSGSITGAQANGANSGSSLQGQQQSQPVVQATPRAATSIPTTKSRVPAKKTTANSTSRSALMVTANSVAAAACMSGLATAASVPKVEPGKNAVSALVPKVEPVMKASPAAVSLPRPSAISSALNAEPVKNASPSATSFPRPSSMSSALKATSAASFPRPSGISSALNVEAVKTPSAAILPRPLGVISASKAEPFKAAPVAFSPRPLGTISASFSSPSGTISARRAEPVNTGSAVSLPRPSSNLSASKAEPVKSVAATGALNARNAVTGSPRQMLSSSPFNKPSTMAPFSKGPTIQNNPAPGFASSRLAPTQRVPAATAQKANAGARVTATCKPVGVQAQGNRANPLVTPTLQPNKAITTNSVISTAKPVAAKVETPTILSKHTQVPQTEKESSATVSPLVATEAESKPKGEESKGKSPDVATVTASEKKGL</sequence>
<feature type="compositionally biased region" description="Basic and acidic residues" evidence="1">
    <location>
        <begin position="415"/>
        <end position="428"/>
    </location>
</feature>
<dbReference type="PANTHER" id="PTHR47206:SF2">
    <property type="entry name" value="(RAPE) HYPOTHETICAL PROTEIN"/>
    <property type="match status" value="1"/>
</dbReference>
<dbReference type="Proteomes" id="UP001642260">
    <property type="component" value="Unassembled WGS sequence"/>
</dbReference>
<feature type="compositionally biased region" description="Low complexity" evidence="1">
    <location>
        <begin position="26"/>
        <end position="37"/>
    </location>
</feature>
<organism evidence="2 3">
    <name type="scientific">Eruca vesicaria subsp. sativa</name>
    <name type="common">Garden rocket</name>
    <name type="synonym">Eruca sativa</name>
    <dbReference type="NCBI Taxonomy" id="29727"/>
    <lineage>
        <taxon>Eukaryota</taxon>
        <taxon>Viridiplantae</taxon>
        <taxon>Streptophyta</taxon>
        <taxon>Embryophyta</taxon>
        <taxon>Tracheophyta</taxon>
        <taxon>Spermatophyta</taxon>
        <taxon>Magnoliopsida</taxon>
        <taxon>eudicotyledons</taxon>
        <taxon>Gunneridae</taxon>
        <taxon>Pentapetalae</taxon>
        <taxon>rosids</taxon>
        <taxon>malvids</taxon>
        <taxon>Brassicales</taxon>
        <taxon>Brassicaceae</taxon>
        <taxon>Brassiceae</taxon>
        <taxon>Eruca</taxon>
    </lineage>
</organism>
<evidence type="ECO:0000256" key="1">
    <source>
        <dbReference type="SAM" id="MobiDB-lite"/>
    </source>
</evidence>